<proteinExistence type="predicted"/>
<dbReference type="EMBL" id="BQXU01000003">
    <property type="protein sequence ID" value="GKT41742.1"/>
    <property type="molecule type" value="Genomic_DNA"/>
</dbReference>
<evidence type="ECO:0000313" key="5">
    <source>
        <dbReference type="Proteomes" id="UP001055115"/>
    </source>
</evidence>
<feature type="compositionally biased region" description="Basic and acidic residues" evidence="2">
    <location>
        <begin position="279"/>
        <end position="290"/>
    </location>
</feature>
<dbReference type="InterPro" id="IPR018253">
    <property type="entry name" value="DnaJ_domain_CS"/>
</dbReference>
<evidence type="ECO:0000259" key="3">
    <source>
        <dbReference type="PROSITE" id="PS50076"/>
    </source>
</evidence>
<name>A0AA37LCG1_9PEZI</name>
<dbReference type="Gene3D" id="1.10.287.110">
    <property type="entry name" value="DnaJ domain"/>
    <property type="match status" value="1"/>
</dbReference>
<dbReference type="PROSITE" id="PS00636">
    <property type="entry name" value="DNAJ_1"/>
    <property type="match status" value="1"/>
</dbReference>
<dbReference type="SUPFAM" id="SSF46565">
    <property type="entry name" value="Chaperone J-domain"/>
    <property type="match status" value="1"/>
</dbReference>
<dbReference type="InterPro" id="IPR052243">
    <property type="entry name" value="Mito_inner_membrane_organizer"/>
</dbReference>
<dbReference type="RefSeq" id="XP_049124092.1">
    <property type="nucleotide sequence ID" value="XM_049268135.1"/>
</dbReference>
<keyword evidence="1" id="KW-0143">Chaperone</keyword>
<dbReference type="InterPro" id="IPR036869">
    <property type="entry name" value="J_dom_sf"/>
</dbReference>
<dbReference type="PANTHER" id="PTHR44157">
    <property type="entry name" value="DNAJ HOMOLOG SUBFAMILY C MEMBER 11"/>
    <property type="match status" value="1"/>
</dbReference>
<dbReference type="SMART" id="SM00271">
    <property type="entry name" value="DnaJ"/>
    <property type="match status" value="1"/>
</dbReference>
<evidence type="ECO:0000313" key="4">
    <source>
        <dbReference type="EMBL" id="GKT41742.1"/>
    </source>
</evidence>
<dbReference type="Pfam" id="PF11875">
    <property type="entry name" value="DnaJ-like_C11_C"/>
    <property type="match status" value="1"/>
</dbReference>
<accession>A0AA37LCG1</accession>
<dbReference type="AlphaFoldDB" id="A0AA37LCG1"/>
<dbReference type="PANTHER" id="PTHR44157:SF1">
    <property type="entry name" value="DNAJ HOMOLOG SUBFAMILY C MEMBER 11"/>
    <property type="match status" value="1"/>
</dbReference>
<reference evidence="4 5" key="1">
    <citation type="submission" date="2022-03" db="EMBL/GenBank/DDBJ databases">
        <title>Genome data of Colletotrichum spp.</title>
        <authorList>
            <person name="Utami Y.D."/>
            <person name="Hiruma K."/>
        </authorList>
    </citation>
    <scope>NUCLEOTIDE SEQUENCE [LARGE SCALE GENOMIC DNA]</scope>
    <source>
        <strain evidence="4 5">MAFF 239500</strain>
    </source>
</reference>
<protein>
    <submittedName>
        <fullName evidence="4">J domain-containing protein</fullName>
    </submittedName>
</protein>
<dbReference type="PROSITE" id="PS50076">
    <property type="entry name" value="DNAJ_2"/>
    <property type="match status" value="1"/>
</dbReference>
<dbReference type="GO" id="GO:0042407">
    <property type="term" value="P:cristae formation"/>
    <property type="evidence" value="ECO:0007669"/>
    <property type="project" value="TreeGrafter"/>
</dbReference>
<evidence type="ECO:0000256" key="1">
    <source>
        <dbReference type="ARBA" id="ARBA00023186"/>
    </source>
</evidence>
<feature type="region of interest" description="Disordered" evidence="2">
    <location>
        <begin position="1"/>
        <end position="30"/>
    </location>
</feature>
<sequence>MAESPSRSGSLRVRRTRGGPSRNSSARSSAAWEDYSYLHPANYQQQHHNLRPASSRFSLNEQFAATRQEYEFGDDDTSSIVDRMTIASDLADDSTIAVNMGAEGDYYDLLCLAKDPSLTPDQIRRAYHRLVLYLHKDGLPENLHSVAQPYFNQVQRGFETLIDPHRRALYDASKLRDLTNAPKLPLDEDYRYAYDLSLKEQLRQRAADVVQTSSDLGIRFDASKAVRQGSAVTPLDFTLSHSVTVGLPVLGRLVERTAMSTNQRVASTSKRTPSVAITESEKANADDSREPMIYLPPPQVTLTGSVYGIVEEIYRVPLPLLADRYQPLLPLTIPRKRIMQLAEQRPCPLISLKFRQDIIHRTAEDRIAKTEIEVESERAVWKTVDAGPPRVGVGIHRWMGAGTAYATADSGDWSVWPGETIKFFTDFSQVSRNQLLTEFPMKTSASFEIGYTTSPERMPSTGHEDSPRGECGIRGLDYENNTSNDGSWTVSASLTADTVAGYIRYGRDLPPLGPSPARLELELCSNTLLDRYVAVRNLWTIGRFSKLGLELGVSPHSLHLSLYWSRLSQRLSIPILLSPRAEYSPSIIFYASFAPLVAFAARHFLWKSKRARPTEVDLQAYVARKRAAADDVASLLAGAVEARQRIERQRGGLVVLSAKFGVKEEAGGDWAAEEVADVTLAVAALVEDGRLRIPAGVRKGSLLGFWDPAPLRRKALHVRYLWRGKESTVEVMGRDELVLPPPRRDAS</sequence>
<feature type="compositionally biased region" description="Polar residues" evidence="2">
    <location>
        <begin position="261"/>
        <end position="277"/>
    </location>
</feature>
<keyword evidence="5" id="KW-1185">Reference proteome</keyword>
<comment type="caution">
    <text evidence="4">The sequence shown here is derived from an EMBL/GenBank/DDBJ whole genome shotgun (WGS) entry which is preliminary data.</text>
</comment>
<dbReference type="GeneID" id="73322725"/>
<dbReference type="InterPro" id="IPR024586">
    <property type="entry name" value="DnaJ-like_C11_C"/>
</dbReference>
<gene>
    <name evidence="4" type="ORF">ColSpa_01923</name>
</gene>
<feature type="compositionally biased region" description="Low complexity" evidence="2">
    <location>
        <begin position="21"/>
        <end position="30"/>
    </location>
</feature>
<dbReference type="Proteomes" id="UP001055115">
    <property type="component" value="Unassembled WGS sequence"/>
</dbReference>
<dbReference type="GO" id="GO:0005739">
    <property type="term" value="C:mitochondrion"/>
    <property type="evidence" value="ECO:0007669"/>
    <property type="project" value="GOC"/>
</dbReference>
<evidence type="ECO:0000256" key="2">
    <source>
        <dbReference type="SAM" id="MobiDB-lite"/>
    </source>
</evidence>
<dbReference type="Pfam" id="PF00226">
    <property type="entry name" value="DnaJ"/>
    <property type="match status" value="1"/>
</dbReference>
<dbReference type="InterPro" id="IPR001623">
    <property type="entry name" value="DnaJ_domain"/>
</dbReference>
<organism evidence="4 5">
    <name type="scientific">Colletotrichum spaethianum</name>
    <dbReference type="NCBI Taxonomy" id="700344"/>
    <lineage>
        <taxon>Eukaryota</taxon>
        <taxon>Fungi</taxon>
        <taxon>Dikarya</taxon>
        <taxon>Ascomycota</taxon>
        <taxon>Pezizomycotina</taxon>
        <taxon>Sordariomycetes</taxon>
        <taxon>Hypocreomycetidae</taxon>
        <taxon>Glomerellales</taxon>
        <taxon>Glomerellaceae</taxon>
        <taxon>Colletotrichum</taxon>
        <taxon>Colletotrichum spaethianum species complex</taxon>
    </lineage>
</organism>
<feature type="region of interest" description="Disordered" evidence="2">
    <location>
        <begin position="261"/>
        <end position="292"/>
    </location>
</feature>
<feature type="domain" description="J" evidence="3">
    <location>
        <begin position="105"/>
        <end position="174"/>
    </location>
</feature>